<dbReference type="RefSeq" id="WP_143416522.1">
    <property type="nucleotide sequence ID" value="NZ_VJXR01000001.1"/>
</dbReference>
<evidence type="ECO:0000313" key="9">
    <source>
        <dbReference type="EMBL" id="TRW47567.1"/>
    </source>
</evidence>
<evidence type="ECO:0000256" key="7">
    <source>
        <dbReference type="ARBA" id="ARBA00023136"/>
    </source>
</evidence>
<dbReference type="InterPro" id="IPR002781">
    <property type="entry name" value="TM_pro_TauE-like"/>
</dbReference>
<dbReference type="InterPro" id="IPR052017">
    <property type="entry name" value="TSUP"/>
</dbReference>
<dbReference type="PANTHER" id="PTHR30269">
    <property type="entry name" value="TRANSMEMBRANE PROTEIN YFCA"/>
    <property type="match status" value="1"/>
</dbReference>
<keyword evidence="4 8" id="KW-1003">Cell membrane</keyword>
<evidence type="ECO:0000313" key="10">
    <source>
        <dbReference type="Proteomes" id="UP000318693"/>
    </source>
</evidence>
<dbReference type="PANTHER" id="PTHR30269:SF0">
    <property type="entry name" value="MEMBRANE TRANSPORTER PROTEIN YFCA-RELATED"/>
    <property type="match status" value="1"/>
</dbReference>
<organism evidence="9 10">
    <name type="scientific">Georgenia yuyongxinii</name>
    <dbReference type="NCBI Taxonomy" id="2589797"/>
    <lineage>
        <taxon>Bacteria</taxon>
        <taxon>Bacillati</taxon>
        <taxon>Actinomycetota</taxon>
        <taxon>Actinomycetes</taxon>
        <taxon>Micrococcales</taxon>
        <taxon>Bogoriellaceae</taxon>
        <taxon>Georgenia</taxon>
    </lineage>
</organism>
<keyword evidence="7 8" id="KW-0472">Membrane</keyword>
<feature type="transmembrane region" description="Helical" evidence="8">
    <location>
        <begin position="99"/>
        <end position="118"/>
    </location>
</feature>
<feature type="transmembrane region" description="Helical" evidence="8">
    <location>
        <begin position="31"/>
        <end position="52"/>
    </location>
</feature>
<keyword evidence="5 8" id="KW-0812">Transmembrane</keyword>
<evidence type="ECO:0000256" key="5">
    <source>
        <dbReference type="ARBA" id="ARBA00022692"/>
    </source>
</evidence>
<protein>
    <recommendedName>
        <fullName evidence="8">Probable membrane transporter protein</fullName>
    </recommendedName>
</protein>
<proteinExistence type="inferred from homology"/>
<comment type="similarity">
    <text evidence="2 8">Belongs to the 4-toluene sulfonate uptake permease (TSUP) (TC 2.A.102) family.</text>
</comment>
<gene>
    <name evidence="9" type="ORF">FJ693_00190</name>
</gene>
<comment type="subcellular location">
    <subcellularLocation>
        <location evidence="1 8">Cell membrane</location>
        <topology evidence="1 8">Multi-pass membrane protein</topology>
    </subcellularLocation>
</comment>
<evidence type="ECO:0000256" key="8">
    <source>
        <dbReference type="RuleBase" id="RU363041"/>
    </source>
</evidence>
<dbReference type="Proteomes" id="UP000318693">
    <property type="component" value="Unassembled WGS sequence"/>
</dbReference>
<comment type="caution">
    <text evidence="9">The sequence shown here is derived from an EMBL/GenBank/DDBJ whole genome shotgun (WGS) entry which is preliminary data.</text>
</comment>
<name>A0A552WXR2_9MICO</name>
<dbReference type="AlphaFoldDB" id="A0A552WXR2"/>
<evidence type="ECO:0000256" key="3">
    <source>
        <dbReference type="ARBA" id="ARBA00022448"/>
    </source>
</evidence>
<evidence type="ECO:0000256" key="4">
    <source>
        <dbReference type="ARBA" id="ARBA00022475"/>
    </source>
</evidence>
<evidence type="ECO:0000256" key="1">
    <source>
        <dbReference type="ARBA" id="ARBA00004651"/>
    </source>
</evidence>
<keyword evidence="3" id="KW-0813">Transport</keyword>
<feature type="transmembrane region" description="Helical" evidence="8">
    <location>
        <begin position="233"/>
        <end position="252"/>
    </location>
</feature>
<keyword evidence="10" id="KW-1185">Reference proteome</keyword>
<sequence length="253" mass="25415">MTWADALLLLVAGTAAGTINTVVGSGSLVTFPALLAVGLPPVLANVTNNIGVLPGNISGAIGYRRELRGSYRVASRLAVASMIGGVLGALLLLVLPEEIFAWVVPVLIVLACVLIVVGPRLKQRLAARRAAVGAPAAVTGKLSVGVGLTGVYGGYFGAAQGVILLSVLSIALPGGLQKANALKNVLAASANGAAAVVFILISDVDWPAAALVAVGAVIGGQIGARVGRRIPDFVYRIVVLAVGVLAIVHIVAF</sequence>
<accession>A0A552WXR2</accession>
<dbReference type="EMBL" id="VJXR01000001">
    <property type="protein sequence ID" value="TRW47567.1"/>
    <property type="molecule type" value="Genomic_DNA"/>
</dbReference>
<feature type="transmembrane region" description="Helical" evidence="8">
    <location>
        <begin position="73"/>
        <end position="93"/>
    </location>
</feature>
<feature type="transmembrane region" description="Helical" evidence="8">
    <location>
        <begin position="208"/>
        <end position="226"/>
    </location>
</feature>
<dbReference type="Pfam" id="PF01925">
    <property type="entry name" value="TauE"/>
    <property type="match status" value="1"/>
</dbReference>
<dbReference type="GO" id="GO:0005886">
    <property type="term" value="C:plasma membrane"/>
    <property type="evidence" value="ECO:0007669"/>
    <property type="project" value="UniProtKB-SubCell"/>
</dbReference>
<evidence type="ECO:0000256" key="6">
    <source>
        <dbReference type="ARBA" id="ARBA00022989"/>
    </source>
</evidence>
<evidence type="ECO:0000256" key="2">
    <source>
        <dbReference type="ARBA" id="ARBA00009142"/>
    </source>
</evidence>
<reference evidence="9 10" key="1">
    <citation type="submission" date="2019-07" db="EMBL/GenBank/DDBJ databases">
        <title>Georgenia wutianyii sp. nov. and Georgenia *** sp. nov. isolated from plateau pika (Ochotona curzoniae) in the Qinghai-Tibet plateau of China.</title>
        <authorList>
            <person name="Tian Z."/>
        </authorList>
    </citation>
    <scope>NUCLEOTIDE SEQUENCE [LARGE SCALE GENOMIC DNA]</scope>
    <source>
        <strain evidence="9 10">Z446</strain>
    </source>
</reference>
<keyword evidence="6 8" id="KW-1133">Transmembrane helix</keyword>